<gene>
    <name evidence="2" type="ORF">SAMN05421806_102230</name>
</gene>
<name>A0A1G8W4R4_9ACTN</name>
<evidence type="ECO:0000313" key="2">
    <source>
        <dbReference type="EMBL" id="SDJ73093.1"/>
    </source>
</evidence>
<protein>
    <submittedName>
        <fullName evidence="2">Uncharacterized protein</fullName>
    </submittedName>
</protein>
<feature type="region of interest" description="Disordered" evidence="1">
    <location>
        <begin position="1"/>
        <end position="50"/>
    </location>
</feature>
<sequence length="50" mass="5177">MSTEIEKRETDAGVADGQGSASGERAEGQKGRADQVDGDGTEDGLDARPR</sequence>
<dbReference type="Proteomes" id="UP000199155">
    <property type="component" value="Unassembled WGS sequence"/>
</dbReference>
<feature type="compositionally biased region" description="Basic and acidic residues" evidence="1">
    <location>
        <begin position="1"/>
        <end position="11"/>
    </location>
</feature>
<proteinExistence type="predicted"/>
<dbReference type="AlphaFoldDB" id="A0A1G8W4R4"/>
<accession>A0A1G8W4R4</accession>
<feature type="compositionally biased region" description="Basic and acidic residues" evidence="1">
    <location>
        <begin position="24"/>
        <end position="35"/>
    </location>
</feature>
<reference evidence="2 3" key="1">
    <citation type="submission" date="2016-10" db="EMBL/GenBank/DDBJ databases">
        <authorList>
            <person name="de Groot N.N."/>
        </authorList>
    </citation>
    <scope>NUCLEOTIDE SEQUENCE [LARGE SCALE GENOMIC DNA]</scope>
    <source>
        <strain evidence="2 3">CGMCC 4.5727</strain>
    </source>
</reference>
<dbReference type="EMBL" id="FNFF01000002">
    <property type="protein sequence ID" value="SDJ73093.1"/>
    <property type="molecule type" value="Genomic_DNA"/>
</dbReference>
<evidence type="ECO:0000313" key="3">
    <source>
        <dbReference type="Proteomes" id="UP000199155"/>
    </source>
</evidence>
<dbReference type="STRING" id="417292.SAMN05421806_102230"/>
<organism evidence="2 3">
    <name type="scientific">Streptomyces indicus</name>
    <dbReference type="NCBI Taxonomy" id="417292"/>
    <lineage>
        <taxon>Bacteria</taxon>
        <taxon>Bacillati</taxon>
        <taxon>Actinomycetota</taxon>
        <taxon>Actinomycetes</taxon>
        <taxon>Kitasatosporales</taxon>
        <taxon>Streptomycetaceae</taxon>
        <taxon>Streptomyces</taxon>
    </lineage>
</organism>
<evidence type="ECO:0000256" key="1">
    <source>
        <dbReference type="SAM" id="MobiDB-lite"/>
    </source>
</evidence>
<keyword evidence="3" id="KW-1185">Reference proteome</keyword>